<gene>
    <name evidence="2" type="ORF">C1H76_0741</name>
</gene>
<dbReference type="EMBL" id="PTQR01000009">
    <property type="protein sequence ID" value="TKX26987.1"/>
    <property type="molecule type" value="Genomic_DNA"/>
</dbReference>
<protein>
    <recommendedName>
        <fullName evidence="1">Carboxylesterase type B domain-containing protein</fullName>
    </recommendedName>
</protein>
<organism evidence="2 3">
    <name type="scientific">Elsinoe australis</name>
    <dbReference type="NCBI Taxonomy" id="40998"/>
    <lineage>
        <taxon>Eukaryota</taxon>
        <taxon>Fungi</taxon>
        <taxon>Dikarya</taxon>
        <taxon>Ascomycota</taxon>
        <taxon>Pezizomycotina</taxon>
        <taxon>Dothideomycetes</taxon>
        <taxon>Dothideomycetidae</taxon>
        <taxon>Myriangiales</taxon>
        <taxon>Elsinoaceae</taxon>
        <taxon>Elsinoe</taxon>
    </lineage>
</organism>
<dbReference type="Proteomes" id="UP000308133">
    <property type="component" value="Unassembled WGS sequence"/>
</dbReference>
<dbReference type="Gene3D" id="3.40.50.1820">
    <property type="entry name" value="alpha/beta hydrolase"/>
    <property type="match status" value="1"/>
</dbReference>
<evidence type="ECO:0000313" key="2">
    <source>
        <dbReference type="EMBL" id="TKX26987.1"/>
    </source>
</evidence>
<evidence type="ECO:0000259" key="1">
    <source>
        <dbReference type="Pfam" id="PF00135"/>
    </source>
</evidence>
<reference evidence="2 3" key="1">
    <citation type="submission" date="2018-02" db="EMBL/GenBank/DDBJ databases">
        <title>Draft genome sequences of Elsinoe sp., causing black scab on jojoba.</title>
        <authorList>
            <person name="Stodart B."/>
            <person name="Jeffress S."/>
            <person name="Ash G."/>
            <person name="Arun Chinnappa K."/>
        </authorList>
    </citation>
    <scope>NUCLEOTIDE SEQUENCE [LARGE SCALE GENOMIC DNA]</scope>
    <source>
        <strain evidence="2 3">Hillstone_2</strain>
    </source>
</reference>
<feature type="domain" description="Carboxylesterase type B" evidence="1">
    <location>
        <begin position="14"/>
        <end position="449"/>
    </location>
</feature>
<dbReference type="InterPro" id="IPR029058">
    <property type="entry name" value="AB_hydrolase_fold"/>
</dbReference>
<proteinExistence type="predicted"/>
<dbReference type="Pfam" id="PF00135">
    <property type="entry name" value="COesterase"/>
    <property type="match status" value="1"/>
</dbReference>
<evidence type="ECO:0000313" key="3">
    <source>
        <dbReference type="Proteomes" id="UP000308133"/>
    </source>
</evidence>
<dbReference type="SUPFAM" id="SSF53474">
    <property type="entry name" value="alpha/beta-Hydrolases"/>
    <property type="match status" value="1"/>
</dbReference>
<comment type="caution">
    <text evidence="2">The sequence shown here is derived from an EMBL/GenBank/DDBJ whole genome shotgun (WGS) entry which is preliminary data.</text>
</comment>
<sequence>MTSDYRFKHTHPTLGRIAGIKLSKDIIQFRSIPYALTAQRFARSVVRSTLPVQGKENQGYHNAVDYGPCSIQALDSFETDVRWNQLPPDAKDRYQPQSEDCLNITLTVPLEALQDTTRGIPFVVFIHGGAFVIGAGDRGYYDPLRFCETAIRAGRPLGFASINYRLGALGFMHSPEVEDLMPPNNGLYDQLNAFAWLRAFLPGFGGDPSNITAIGQSAGAASLSLHNSLPRKEPLHRRSIVLSGSSVVLVTMNPEQHHAEFLHQAAKLGIPSKGRDARDIALDLIRTPVDDIRDLKMVGALCSRSKLIPSDDWATMWHARHAPPNSWLESQIISSCTYDGSISYMIALGQKRKGLAKVFEAICRNRMKNPTALLDIYNISRDDPDPEALEKICQIVTDLGFTTAALSHAMGAQLSNVDTFMQLFDIPNPFPGLLEPGKFATHTWDIVALLGPYDHLVPAQSLKAIQQWRETIIEYCHSGNFPCDPWTSAGLSMLKESRTGLECQGKDEMAAARVNKLMQLAEAEGGEGGADMLWEEVVRFFLKTGSTRYAHEAEELLSKTV</sequence>
<dbReference type="PANTHER" id="PTHR43142:SF5">
    <property type="entry name" value="CARBOXYLIC ESTER HYDROLASE"/>
    <property type="match status" value="1"/>
</dbReference>
<dbReference type="InterPro" id="IPR002018">
    <property type="entry name" value="CarbesteraseB"/>
</dbReference>
<name>A0A4U7BFQ6_9PEZI</name>
<accession>A0A4U7BFQ6</accession>
<dbReference type="PANTHER" id="PTHR43142">
    <property type="entry name" value="CARBOXYLIC ESTER HYDROLASE"/>
    <property type="match status" value="1"/>
</dbReference>
<dbReference type="AlphaFoldDB" id="A0A4U7BFQ6"/>